<dbReference type="Proteomes" id="UP000076394">
    <property type="component" value="Chromosome"/>
</dbReference>
<protein>
    <submittedName>
        <fullName evidence="2">Uncharacterized protein</fullName>
    </submittedName>
</protein>
<dbReference type="AlphaFoldDB" id="A0A142V9N2"/>
<dbReference type="OrthoDB" id="172008at2"/>
<dbReference type="PATRIC" id="fig|61435.8.peg.143"/>
<evidence type="ECO:0000313" key="3">
    <source>
        <dbReference type="Proteomes" id="UP000076394"/>
    </source>
</evidence>
<dbReference type="RefSeq" id="WP_034376858.1">
    <property type="nucleotide sequence ID" value="NZ_CP011127.1"/>
</dbReference>
<accession>A0A142V9N2</accession>
<organism evidence="2 3">
    <name type="scientific">Dehalococcoides mccartyi</name>
    <dbReference type="NCBI Taxonomy" id="61435"/>
    <lineage>
        <taxon>Bacteria</taxon>
        <taxon>Bacillati</taxon>
        <taxon>Chloroflexota</taxon>
        <taxon>Dehalococcoidia</taxon>
        <taxon>Dehalococcoidales</taxon>
        <taxon>Dehalococcoidaceae</taxon>
        <taxon>Dehalococcoides</taxon>
    </lineage>
</organism>
<keyword evidence="1" id="KW-0812">Transmembrane</keyword>
<sequence>MSKLKLLPIIIEVVGVAVVGTGIGVELATHADIGWATVTIGSCLVAIGGVIWGKFVKGGRL</sequence>
<dbReference type="EMBL" id="CP011127">
    <property type="protein sequence ID" value="AMU85975.1"/>
    <property type="molecule type" value="Genomic_DNA"/>
</dbReference>
<reference evidence="2 3" key="1">
    <citation type="submission" date="2015-03" db="EMBL/GenBank/DDBJ databases">
        <title>Genomic characterization of Dehalococcoides mccartyi strain 11a5, an unusal plasmid-containing chloroethene dechlorinator.</title>
        <authorList>
            <person name="Zhao S."/>
            <person name="Ding C."/>
            <person name="He J."/>
        </authorList>
    </citation>
    <scope>NUCLEOTIDE SEQUENCE [LARGE SCALE GENOMIC DNA]</scope>
    <source>
        <strain evidence="2 3">11a5</strain>
    </source>
</reference>
<evidence type="ECO:0000256" key="1">
    <source>
        <dbReference type="SAM" id="Phobius"/>
    </source>
</evidence>
<keyword evidence="1" id="KW-1133">Transmembrane helix</keyword>
<feature type="transmembrane region" description="Helical" evidence="1">
    <location>
        <begin position="7"/>
        <end position="27"/>
    </location>
</feature>
<name>A0A142V9N2_9CHLR</name>
<feature type="transmembrane region" description="Helical" evidence="1">
    <location>
        <begin position="33"/>
        <end position="53"/>
    </location>
</feature>
<keyword evidence="1" id="KW-0472">Membrane</keyword>
<gene>
    <name evidence="2" type="ORF">Dm11a5_0144</name>
</gene>
<proteinExistence type="predicted"/>
<evidence type="ECO:0000313" key="2">
    <source>
        <dbReference type="EMBL" id="AMU85975.1"/>
    </source>
</evidence>